<dbReference type="OrthoDB" id="103460at2157"/>
<protein>
    <recommendedName>
        <fullName evidence="5">Nucleic acid-binding protein</fullName>
    </recommendedName>
</protein>
<reference evidence="1 4" key="3">
    <citation type="submission" date="2018-07" db="EMBL/GenBank/DDBJ databases">
        <title>Genome sequence of extremly halophilic archaeon Halopelagius longus strain BC12-B1.</title>
        <authorList>
            <person name="Zhang X."/>
        </authorList>
    </citation>
    <scope>NUCLEOTIDE SEQUENCE [LARGE SCALE GENOMIC DNA]</scope>
    <source>
        <strain evidence="1 4">BC12-B1</strain>
    </source>
</reference>
<sequence>MPSCPDCDVEMRETEHKTSYRGDGIRIDVEGGLLGKLDLKGKYLNCHVCPECGLARFYADT</sequence>
<dbReference type="AlphaFoldDB" id="A0A1H1DXI4"/>
<proteinExistence type="predicted"/>
<evidence type="ECO:0000313" key="4">
    <source>
        <dbReference type="Proteomes" id="UP000255421"/>
    </source>
</evidence>
<dbReference type="RefSeq" id="WP_092538045.1">
    <property type="nucleotide sequence ID" value="NZ_FNKQ01000003.1"/>
</dbReference>
<evidence type="ECO:0000313" key="3">
    <source>
        <dbReference type="Proteomes" id="UP000199289"/>
    </source>
</evidence>
<reference evidence="3" key="2">
    <citation type="submission" date="2016-10" db="EMBL/GenBank/DDBJ databases">
        <authorList>
            <person name="Varghese N."/>
            <person name="Submissions S."/>
        </authorList>
    </citation>
    <scope>NUCLEOTIDE SEQUENCE [LARGE SCALE GENOMIC DNA]</scope>
    <source>
        <strain evidence="3">CGMCC 1.12397</strain>
    </source>
</reference>
<organism evidence="2 3">
    <name type="scientific">Halopelagius longus</name>
    <dbReference type="NCBI Taxonomy" id="1236180"/>
    <lineage>
        <taxon>Archaea</taxon>
        <taxon>Methanobacteriati</taxon>
        <taxon>Methanobacteriota</taxon>
        <taxon>Stenosarchaea group</taxon>
        <taxon>Halobacteria</taxon>
        <taxon>Halobacteriales</taxon>
        <taxon>Haloferacaceae</taxon>
    </lineage>
</organism>
<dbReference type="Proteomes" id="UP000255421">
    <property type="component" value="Unassembled WGS sequence"/>
</dbReference>
<keyword evidence="4" id="KW-1185">Reference proteome</keyword>
<dbReference type="Proteomes" id="UP000199289">
    <property type="component" value="Unassembled WGS sequence"/>
</dbReference>
<name>A0A1H1DXI4_9EURY</name>
<evidence type="ECO:0008006" key="5">
    <source>
        <dbReference type="Google" id="ProtNLM"/>
    </source>
</evidence>
<dbReference type="EMBL" id="QQST01000001">
    <property type="protein sequence ID" value="RDI71517.1"/>
    <property type="molecule type" value="Genomic_DNA"/>
</dbReference>
<dbReference type="EMBL" id="FNKQ01000003">
    <property type="protein sequence ID" value="SDQ81231.1"/>
    <property type="molecule type" value="Genomic_DNA"/>
</dbReference>
<gene>
    <name evidence="1" type="ORF">DWB78_07160</name>
    <name evidence="2" type="ORF">SAMN05216278_2635</name>
</gene>
<evidence type="ECO:0000313" key="1">
    <source>
        <dbReference type="EMBL" id="RDI71517.1"/>
    </source>
</evidence>
<accession>A0A1H1DXI4</accession>
<reference evidence="2" key="1">
    <citation type="submission" date="2016-10" db="EMBL/GenBank/DDBJ databases">
        <authorList>
            <person name="de Groot N.N."/>
        </authorList>
    </citation>
    <scope>NUCLEOTIDE SEQUENCE [LARGE SCALE GENOMIC DNA]</scope>
    <source>
        <strain evidence="2">CGMCC 1.12397</strain>
    </source>
</reference>
<evidence type="ECO:0000313" key="2">
    <source>
        <dbReference type="EMBL" id="SDQ81231.1"/>
    </source>
</evidence>